<dbReference type="Pfam" id="PF01882">
    <property type="entry name" value="DUF58"/>
    <property type="match status" value="1"/>
</dbReference>
<dbReference type="PANTHER" id="PTHR34351">
    <property type="entry name" value="SLR1927 PROTEIN-RELATED"/>
    <property type="match status" value="1"/>
</dbReference>
<evidence type="ECO:0000313" key="3">
    <source>
        <dbReference type="Proteomes" id="UP000315471"/>
    </source>
</evidence>
<dbReference type="AlphaFoldDB" id="A0A5C6E4P4"/>
<name>A0A5C6E4P4_9BACT</name>
<protein>
    <recommendedName>
        <fullName evidence="1">DUF58 domain-containing protein</fullName>
    </recommendedName>
</protein>
<dbReference type="EMBL" id="SJPY01000002">
    <property type="protein sequence ID" value="TWU43810.1"/>
    <property type="molecule type" value="Genomic_DNA"/>
</dbReference>
<comment type="caution">
    <text evidence="2">The sequence shown here is derived from an EMBL/GenBank/DDBJ whole genome shotgun (WGS) entry which is preliminary data.</text>
</comment>
<dbReference type="InterPro" id="IPR002881">
    <property type="entry name" value="DUF58"/>
</dbReference>
<feature type="domain" description="DUF58" evidence="1">
    <location>
        <begin position="15"/>
        <end position="162"/>
    </location>
</feature>
<organism evidence="2 3">
    <name type="scientific">Novipirellula aureliae</name>
    <dbReference type="NCBI Taxonomy" id="2527966"/>
    <lineage>
        <taxon>Bacteria</taxon>
        <taxon>Pseudomonadati</taxon>
        <taxon>Planctomycetota</taxon>
        <taxon>Planctomycetia</taxon>
        <taxon>Pirellulales</taxon>
        <taxon>Pirellulaceae</taxon>
        <taxon>Novipirellula</taxon>
    </lineage>
</organism>
<proteinExistence type="predicted"/>
<evidence type="ECO:0000259" key="1">
    <source>
        <dbReference type="Pfam" id="PF01882"/>
    </source>
</evidence>
<keyword evidence="3" id="KW-1185">Reference proteome</keyword>
<dbReference type="Proteomes" id="UP000315471">
    <property type="component" value="Unassembled WGS sequence"/>
</dbReference>
<gene>
    <name evidence="2" type="ORF">Q31b_13420</name>
</gene>
<sequence>MTSDIGESPEYIGNREYVAGDSARRIDYRSWARLGRPIVREYQEEYYCRVALVLDTFVDARSKRRFANASRDVDCEFEAAVSLSASIADALSRGEYLLDLFAAGPELYVFRAGRHTAHLENVLEILACVDACPKNPFEKVSPAISEELNNISTVIGVFLDWDASRAQLARTAAERGCRVVIYVVRDGETSEPIEFDEGRVIQIQTDAIRSGGIESL</sequence>
<dbReference type="RefSeq" id="WP_231617356.1">
    <property type="nucleotide sequence ID" value="NZ_SJPY01000002.1"/>
</dbReference>
<reference evidence="2 3" key="1">
    <citation type="submission" date="2019-02" db="EMBL/GenBank/DDBJ databases">
        <title>Deep-cultivation of Planctomycetes and their phenomic and genomic characterization uncovers novel biology.</title>
        <authorList>
            <person name="Wiegand S."/>
            <person name="Jogler M."/>
            <person name="Boedeker C."/>
            <person name="Pinto D."/>
            <person name="Vollmers J."/>
            <person name="Rivas-Marin E."/>
            <person name="Kohn T."/>
            <person name="Peeters S.H."/>
            <person name="Heuer A."/>
            <person name="Rast P."/>
            <person name="Oberbeckmann S."/>
            <person name="Bunk B."/>
            <person name="Jeske O."/>
            <person name="Meyerdierks A."/>
            <person name="Storesund J.E."/>
            <person name="Kallscheuer N."/>
            <person name="Luecker S."/>
            <person name="Lage O.M."/>
            <person name="Pohl T."/>
            <person name="Merkel B.J."/>
            <person name="Hornburger P."/>
            <person name="Mueller R.-W."/>
            <person name="Bruemmer F."/>
            <person name="Labrenz M."/>
            <person name="Spormann A.M."/>
            <person name="Op Den Camp H."/>
            <person name="Overmann J."/>
            <person name="Amann R."/>
            <person name="Jetten M.S.M."/>
            <person name="Mascher T."/>
            <person name="Medema M.H."/>
            <person name="Devos D.P."/>
            <person name="Kaster A.-K."/>
            <person name="Ovreas L."/>
            <person name="Rohde M."/>
            <person name="Galperin M.Y."/>
            <person name="Jogler C."/>
        </authorList>
    </citation>
    <scope>NUCLEOTIDE SEQUENCE [LARGE SCALE GENOMIC DNA]</scope>
    <source>
        <strain evidence="2 3">Q31b</strain>
    </source>
</reference>
<evidence type="ECO:0000313" key="2">
    <source>
        <dbReference type="EMBL" id="TWU43810.1"/>
    </source>
</evidence>
<accession>A0A5C6E4P4</accession>